<dbReference type="CDD" id="cd06852">
    <property type="entry name" value="GT_MraY"/>
    <property type="match status" value="1"/>
</dbReference>
<dbReference type="EC" id="2.7.8.13" evidence="8"/>
<reference evidence="8" key="1">
    <citation type="submission" date="2015-10" db="EMBL/GenBank/DDBJ databases">
        <authorList>
            <person name="Gilbert D.G."/>
        </authorList>
    </citation>
    <scope>NUCLEOTIDE SEQUENCE</scope>
</reference>
<keyword evidence="3 8" id="KW-0808">Transferase</keyword>
<proteinExistence type="inferred from homology"/>
<feature type="transmembrane region" description="Helical" evidence="7">
    <location>
        <begin position="200"/>
        <end position="219"/>
    </location>
</feature>
<evidence type="ECO:0000256" key="4">
    <source>
        <dbReference type="ARBA" id="ARBA00022692"/>
    </source>
</evidence>
<feature type="transmembrane region" description="Helical" evidence="7">
    <location>
        <begin position="18"/>
        <end position="40"/>
    </location>
</feature>
<feature type="transmembrane region" description="Helical" evidence="7">
    <location>
        <begin position="231"/>
        <end position="257"/>
    </location>
</feature>
<protein>
    <submittedName>
        <fullName evidence="8">Phospho-N-acetylmuramoyl-pentapeptide-transferase</fullName>
        <ecNumber evidence="8">2.7.8.13</ecNumber>
    </submittedName>
</protein>
<dbReference type="AlphaFoldDB" id="A0A161KH20"/>
<dbReference type="HAMAP" id="MF_00038">
    <property type="entry name" value="MraY"/>
    <property type="match status" value="1"/>
</dbReference>
<feature type="transmembrane region" description="Helical" evidence="7">
    <location>
        <begin position="73"/>
        <end position="91"/>
    </location>
</feature>
<evidence type="ECO:0000256" key="7">
    <source>
        <dbReference type="SAM" id="Phobius"/>
    </source>
</evidence>
<evidence type="ECO:0000256" key="1">
    <source>
        <dbReference type="ARBA" id="ARBA00004141"/>
    </source>
</evidence>
<dbReference type="PANTHER" id="PTHR22926">
    <property type="entry name" value="PHOSPHO-N-ACETYLMURAMOYL-PENTAPEPTIDE-TRANSFERASE"/>
    <property type="match status" value="1"/>
</dbReference>
<dbReference type="NCBIfam" id="TIGR00445">
    <property type="entry name" value="mraY"/>
    <property type="match status" value="1"/>
</dbReference>
<feature type="transmembrane region" description="Helical" evidence="7">
    <location>
        <begin position="169"/>
        <end position="188"/>
    </location>
</feature>
<dbReference type="GO" id="GO:0008963">
    <property type="term" value="F:phospho-N-acetylmuramoyl-pentapeptide-transferase activity"/>
    <property type="evidence" value="ECO:0007669"/>
    <property type="project" value="InterPro"/>
</dbReference>
<dbReference type="PANTHER" id="PTHR22926:SF5">
    <property type="entry name" value="PHOSPHO-N-ACETYLMURAMOYL-PENTAPEPTIDE-TRANSFERASE HOMOLOG"/>
    <property type="match status" value="1"/>
</dbReference>
<dbReference type="GO" id="GO:0044038">
    <property type="term" value="P:cell wall macromolecule biosynthetic process"/>
    <property type="evidence" value="ECO:0007669"/>
    <property type="project" value="TreeGrafter"/>
</dbReference>
<comment type="subcellular location">
    <subcellularLocation>
        <location evidence="1">Membrane</location>
        <topology evidence="1">Multi-pass membrane protein</topology>
    </subcellularLocation>
</comment>
<dbReference type="PROSITE" id="PS01347">
    <property type="entry name" value="MRAY_1"/>
    <property type="match status" value="1"/>
</dbReference>
<dbReference type="InterPro" id="IPR003524">
    <property type="entry name" value="PNAcMuramoyl-5peptid_Trfase"/>
</dbReference>
<feature type="transmembrane region" description="Helical" evidence="7">
    <location>
        <begin position="130"/>
        <end position="149"/>
    </location>
</feature>
<keyword evidence="6 7" id="KW-0472">Membrane</keyword>
<dbReference type="PROSITE" id="PS01348">
    <property type="entry name" value="MRAY_2"/>
    <property type="match status" value="1"/>
</dbReference>
<evidence type="ECO:0000256" key="5">
    <source>
        <dbReference type="ARBA" id="ARBA00022989"/>
    </source>
</evidence>
<evidence type="ECO:0000256" key="2">
    <source>
        <dbReference type="ARBA" id="ARBA00005583"/>
    </source>
</evidence>
<dbReference type="InterPro" id="IPR018480">
    <property type="entry name" value="PNAcMuramoyl-5peptid_Trfase_CS"/>
</dbReference>
<dbReference type="GO" id="GO:0071555">
    <property type="term" value="P:cell wall organization"/>
    <property type="evidence" value="ECO:0007669"/>
    <property type="project" value="TreeGrafter"/>
</dbReference>
<evidence type="ECO:0000313" key="8">
    <source>
        <dbReference type="EMBL" id="CUV10271.1"/>
    </source>
</evidence>
<evidence type="ECO:0000256" key="6">
    <source>
        <dbReference type="ARBA" id="ARBA00023136"/>
    </source>
</evidence>
<feature type="transmembrane region" description="Helical" evidence="7">
    <location>
        <begin position="97"/>
        <end position="118"/>
    </location>
</feature>
<feature type="transmembrane region" description="Helical" evidence="7">
    <location>
        <begin position="345"/>
        <end position="364"/>
    </location>
</feature>
<dbReference type="Pfam" id="PF00953">
    <property type="entry name" value="Glycos_transf_4"/>
    <property type="match status" value="1"/>
</dbReference>
<sequence length="367" mass="40550">MLYHILYPLRDIFSPFNIFQYITFRSASAAILALLISFILGPAIIRKLNQHQIGEEIREYGPETHQKKKGTPTMGGVIILTAIILPTFLLADMSNSFVQILLIATVWMGLIGFFDDYLKTIKKIKKGLVARYKLAGQILLGVIITWWIYNTPAWDNIRTVTSLPFFKDAVVDFGMLYPLMIVLVVTGASNAVNLTDGLDGLAAGLLAIAFSVFAAIAYMSGRVDFSDYLNIIYLPGAGELTIFTAACVGACLGYLWFNAAPAEVFMGDVGSLSTGAALGTLAILLKKEFLLVIIGGVFVAEAVSVILQVGYFRYTLMKTGEGKKLFRMAPFHHHFELKGWPESRVVIRFWIIGLLLALLTLTTFKIR</sequence>
<feature type="transmembrane region" description="Helical" evidence="7">
    <location>
        <begin position="291"/>
        <end position="314"/>
    </location>
</feature>
<accession>A0A161KH20</accession>
<keyword evidence="4 7" id="KW-0812">Transmembrane</keyword>
<name>A0A161KH20_9ZZZZ</name>
<organism evidence="8">
    <name type="scientific">hydrothermal vent metagenome</name>
    <dbReference type="NCBI Taxonomy" id="652676"/>
    <lineage>
        <taxon>unclassified sequences</taxon>
        <taxon>metagenomes</taxon>
        <taxon>ecological metagenomes</taxon>
    </lineage>
</organism>
<keyword evidence="5 7" id="KW-1133">Transmembrane helix</keyword>
<dbReference type="EMBL" id="FAXC01000389">
    <property type="protein sequence ID" value="CUV10271.1"/>
    <property type="molecule type" value="Genomic_DNA"/>
</dbReference>
<dbReference type="Pfam" id="PF10555">
    <property type="entry name" value="MraY_sig1"/>
    <property type="match status" value="1"/>
</dbReference>
<dbReference type="GO" id="GO:0005886">
    <property type="term" value="C:plasma membrane"/>
    <property type="evidence" value="ECO:0007669"/>
    <property type="project" value="TreeGrafter"/>
</dbReference>
<gene>
    <name evidence="8" type="ORF">MGWOODY_Mmi1712</name>
</gene>
<evidence type="ECO:0000256" key="3">
    <source>
        <dbReference type="ARBA" id="ARBA00022679"/>
    </source>
</evidence>
<comment type="similarity">
    <text evidence="2">Belongs to the glycosyltransferase 4 family. MraY subfamily.</text>
</comment>
<dbReference type="InterPro" id="IPR000715">
    <property type="entry name" value="Glycosyl_transferase_4"/>
</dbReference>